<organism evidence="1 2">
    <name type="scientific">Fluviispira multicolorata</name>
    <dbReference type="NCBI Taxonomy" id="2654512"/>
    <lineage>
        <taxon>Bacteria</taxon>
        <taxon>Pseudomonadati</taxon>
        <taxon>Bdellovibrionota</taxon>
        <taxon>Oligoflexia</taxon>
        <taxon>Silvanigrellales</taxon>
        <taxon>Silvanigrellaceae</taxon>
        <taxon>Fluviispira</taxon>
    </lineage>
</organism>
<name>A0A833N5E3_9BACT</name>
<sequence>MDKIELDMLSISAYADSSHARDRELWRGFLSYALPVVMAYDPAKIEKNLAEAVVYSLHELTVKMGKSYSKAELLRSISMLLAKEIGVSPEFALASFFEGEMPATRLYKINYRPMKKSAKVHQEDAMIGGWLADLAKVQEDKKFIKTVEKWRKWFETEAEDNHKEAS</sequence>
<keyword evidence="2" id="KW-1185">Reference proteome</keyword>
<evidence type="ECO:0000313" key="2">
    <source>
        <dbReference type="Proteomes" id="UP000442694"/>
    </source>
</evidence>
<dbReference type="EMBL" id="WFLN01000004">
    <property type="protein sequence ID" value="KAB8033294.1"/>
    <property type="molecule type" value="Genomic_DNA"/>
</dbReference>
<dbReference type="Proteomes" id="UP000442694">
    <property type="component" value="Unassembled WGS sequence"/>
</dbReference>
<accession>A0A833N5E3</accession>
<evidence type="ECO:0000313" key="1">
    <source>
        <dbReference type="EMBL" id="KAB8033294.1"/>
    </source>
</evidence>
<comment type="caution">
    <text evidence="1">The sequence shown here is derived from an EMBL/GenBank/DDBJ whole genome shotgun (WGS) entry which is preliminary data.</text>
</comment>
<protein>
    <submittedName>
        <fullName evidence="1">Uncharacterized protein</fullName>
    </submittedName>
</protein>
<dbReference type="RefSeq" id="WP_152211382.1">
    <property type="nucleotide sequence ID" value="NZ_WFLN01000004.1"/>
</dbReference>
<proteinExistence type="predicted"/>
<reference evidence="1 2" key="1">
    <citation type="submission" date="2019-10" db="EMBL/GenBank/DDBJ databases">
        <title>New genus of Silvanigrellaceae.</title>
        <authorList>
            <person name="Pitt A."/>
            <person name="Hahn M.W."/>
        </authorList>
    </citation>
    <scope>NUCLEOTIDE SEQUENCE [LARGE SCALE GENOMIC DNA]</scope>
    <source>
        <strain evidence="1 2">33A1-SZDP</strain>
    </source>
</reference>
<dbReference type="AlphaFoldDB" id="A0A833N5E3"/>
<gene>
    <name evidence="1" type="ORF">GCL57_00940</name>
</gene>